<dbReference type="PANTHER" id="PTHR45953">
    <property type="entry name" value="IDURONATE 2-SULFATASE"/>
    <property type="match status" value="1"/>
</dbReference>
<gene>
    <name evidence="4" type="primary">betC_2</name>
    <name evidence="4" type="ORF">PAECIP111802_00029</name>
</gene>
<dbReference type="PROSITE" id="PS00523">
    <property type="entry name" value="SULFATASE_1"/>
    <property type="match status" value="1"/>
</dbReference>
<dbReference type="EC" id="3.1.6.6" evidence="4"/>
<dbReference type="Proteomes" id="UP000730618">
    <property type="component" value="Unassembled WGS sequence"/>
</dbReference>
<reference evidence="4 5" key="1">
    <citation type="submission" date="2021-06" db="EMBL/GenBank/DDBJ databases">
        <authorList>
            <person name="Criscuolo A."/>
        </authorList>
    </citation>
    <scope>NUCLEOTIDE SEQUENCE [LARGE SCALE GENOMIC DNA]</scope>
    <source>
        <strain evidence="5">CIP 111802</strain>
    </source>
</reference>
<proteinExistence type="predicted"/>
<keyword evidence="1" id="KW-0479">Metal-binding</keyword>
<feature type="domain" description="Sulfatase N-terminal" evidence="3">
    <location>
        <begin position="11"/>
        <end position="355"/>
    </location>
</feature>
<evidence type="ECO:0000256" key="1">
    <source>
        <dbReference type="ARBA" id="ARBA00022723"/>
    </source>
</evidence>
<dbReference type="GO" id="GO:0047753">
    <property type="term" value="F:choline-sulfatase activity"/>
    <property type="evidence" value="ECO:0007669"/>
    <property type="project" value="UniProtKB-EC"/>
</dbReference>
<dbReference type="Pfam" id="PF00884">
    <property type="entry name" value="Sulfatase"/>
    <property type="match status" value="1"/>
</dbReference>
<sequence>MADKMVQNNWNILVITSDEHNAKIMGCAGHPIIRTPGLDRLASEGTLFTKAYCAYPICAPTRQSFITGQYPLEHGQLSNSHVFDKRNRTWAHHFKQHGYTTACIGKMHTNHESYEYGYDYRYSTEHISEEIKANRKSNPPQFDPADKLIFDSITDIRGEKPSRLHGKVVNDESLETDAIMLKEAVHYLKSHPSEKFFLHVSFVQPHWYWNTSKEYYYMYDPESIDLPKTVPGELESNAVVYKMAEKAGWFHNTEEMHRLARARYYGSISWMDNNVNQLLDTLDELGLTENTLVVYFSDHGDMAGEKGLWLKNQMYDSSARVPLIIRMPGVVPAGEVNDKLINHVDLFPTLAGLTGTQEQMPNDISGVDLSGLIVGGESENALVKSRQFTFSIQGLKSADSVPMQVMARSDRWKFIQYAQEAPDQRYVLYDMNHDPEETRNLASEEQWRPVVHEHLNAIAEFLRGLRKPAYEVIRKEEADVT</sequence>
<evidence type="ECO:0000259" key="3">
    <source>
        <dbReference type="Pfam" id="PF00884"/>
    </source>
</evidence>
<dbReference type="RefSeq" id="WP_218096432.1">
    <property type="nucleotide sequence ID" value="NZ_CAJVCE010000001.1"/>
</dbReference>
<name>A0ABN7TFJ9_9BACL</name>
<organism evidence="4 5">
    <name type="scientific">Paenibacillus allorhizosphaerae</name>
    <dbReference type="NCBI Taxonomy" id="2849866"/>
    <lineage>
        <taxon>Bacteria</taxon>
        <taxon>Bacillati</taxon>
        <taxon>Bacillota</taxon>
        <taxon>Bacilli</taxon>
        <taxon>Bacillales</taxon>
        <taxon>Paenibacillaceae</taxon>
        <taxon>Paenibacillus</taxon>
    </lineage>
</organism>
<dbReference type="EMBL" id="CAJVCE010000001">
    <property type="protein sequence ID" value="CAG7613954.1"/>
    <property type="molecule type" value="Genomic_DNA"/>
</dbReference>
<dbReference type="InterPro" id="IPR024607">
    <property type="entry name" value="Sulfatase_CS"/>
</dbReference>
<comment type="caution">
    <text evidence="4">The sequence shown here is derived from an EMBL/GenBank/DDBJ whole genome shotgun (WGS) entry which is preliminary data.</text>
</comment>
<keyword evidence="2 4" id="KW-0378">Hydrolase</keyword>
<protein>
    <submittedName>
        <fullName evidence="4">Choline-sulfatase</fullName>
        <ecNumber evidence="4">3.1.6.6</ecNumber>
    </submittedName>
</protein>
<evidence type="ECO:0000313" key="5">
    <source>
        <dbReference type="Proteomes" id="UP000730618"/>
    </source>
</evidence>
<dbReference type="PROSITE" id="PS00149">
    <property type="entry name" value="SULFATASE_2"/>
    <property type="match status" value="1"/>
</dbReference>
<evidence type="ECO:0000313" key="4">
    <source>
        <dbReference type="EMBL" id="CAG7613954.1"/>
    </source>
</evidence>
<evidence type="ECO:0000256" key="2">
    <source>
        <dbReference type="ARBA" id="ARBA00022801"/>
    </source>
</evidence>
<dbReference type="InterPro" id="IPR000917">
    <property type="entry name" value="Sulfatase_N"/>
</dbReference>
<keyword evidence="5" id="KW-1185">Reference proteome</keyword>
<dbReference type="PANTHER" id="PTHR45953:SF1">
    <property type="entry name" value="IDURONATE 2-SULFATASE"/>
    <property type="match status" value="1"/>
</dbReference>
<accession>A0ABN7TFJ9</accession>